<feature type="domain" description="TRIP4/RQT4 C2HC5-type zinc finger" evidence="1">
    <location>
        <begin position="26"/>
        <end position="71"/>
    </location>
</feature>
<dbReference type="PANTHER" id="PTHR12963:SF4">
    <property type="entry name" value="ACTIVATING SIGNAL COINTEGRATOR 1"/>
    <property type="match status" value="1"/>
</dbReference>
<evidence type="ECO:0000313" key="3">
    <source>
        <dbReference type="Proteomes" id="UP000298663"/>
    </source>
</evidence>
<dbReference type="GO" id="GO:0180022">
    <property type="term" value="C:RQC-trigger complex"/>
    <property type="evidence" value="ECO:0007669"/>
    <property type="project" value="InterPro"/>
</dbReference>
<accession>A0A4U5MM56</accession>
<comment type="caution">
    <text evidence="2">The sequence shown here is derived from an EMBL/GenBank/DDBJ whole genome shotgun (WGS) entry which is preliminary data.</text>
</comment>
<reference evidence="2 3" key="2">
    <citation type="journal article" date="2019" name="G3 (Bethesda)">
        <title>Hybrid Assembly of the Genome of the Entomopathogenic Nematode Steinernema carpocapsae Identifies the X-Chromosome.</title>
        <authorList>
            <person name="Serra L."/>
            <person name="Macchietto M."/>
            <person name="Macias-Munoz A."/>
            <person name="McGill C.J."/>
            <person name="Rodriguez I.M."/>
            <person name="Rodriguez B."/>
            <person name="Murad R."/>
            <person name="Mortazavi A."/>
        </authorList>
    </citation>
    <scope>NUCLEOTIDE SEQUENCE [LARGE SCALE GENOMIC DNA]</scope>
    <source>
        <strain evidence="2 3">ALL</strain>
    </source>
</reference>
<dbReference type="GO" id="GO:0072344">
    <property type="term" value="P:rescue of stalled ribosome"/>
    <property type="evidence" value="ECO:0007669"/>
    <property type="project" value="InterPro"/>
</dbReference>
<sequence>MGKNQRKTAAAVANPETAPKLEKGRHKCECQARIHELVHNCLSCGRVVCTQEGSGPCMFCGELVVSNEERAILENGSNTQRKKLLTALTGKAELVSLSTAGDGFQRAQEFRDNLLRADADADLQRRVNDLDLDYHNLEQSTYLTAAEREAIVKRKEELVELDKIRQRQVMLSFSAQDDSNARAQQRVDAGVNADFYDPSIGPKYDQTVNEQNRSLLKEEVLFAQANEQARFQEIEKKGFCLSFDQPFATLTLSNNITYVPWTEETSFRGPAYIAAGTRIPKLKQIEIILNLYNLKMSLQVEDLPLGSVLGRIVVEQCLPTEEFLEEMNATSNSKKPLSITSPFVLVLSSGRALPEPIAYTMTEKMGQLNEQMRAIVGEKFGVL</sequence>
<dbReference type="Pfam" id="PF06221">
    <property type="entry name" value="zf-C2HC5"/>
    <property type="match status" value="1"/>
</dbReference>
<reference evidence="2 3" key="1">
    <citation type="journal article" date="2015" name="Genome Biol.">
        <title>Comparative genomics of Steinernema reveals deeply conserved gene regulatory networks.</title>
        <authorList>
            <person name="Dillman A.R."/>
            <person name="Macchietto M."/>
            <person name="Porter C.F."/>
            <person name="Rogers A."/>
            <person name="Williams B."/>
            <person name="Antoshechkin I."/>
            <person name="Lee M.M."/>
            <person name="Goodwin Z."/>
            <person name="Lu X."/>
            <person name="Lewis E.E."/>
            <person name="Goodrich-Blair H."/>
            <person name="Stock S.P."/>
            <person name="Adams B.J."/>
            <person name="Sternberg P.W."/>
            <person name="Mortazavi A."/>
        </authorList>
    </citation>
    <scope>NUCLEOTIDE SEQUENCE [LARGE SCALE GENOMIC DNA]</scope>
    <source>
        <strain evidence="2 3">ALL</strain>
    </source>
</reference>
<dbReference type="PANTHER" id="PTHR12963">
    <property type="entry name" value="THYROID RECEPTOR INTERACTING PROTEIN RELATED"/>
    <property type="match status" value="1"/>
</dbReference>
<dbReference type="InterPro" id="IPR039128">
    <property type="entry name" value="TRIP4-like"/>
</dbReference>
<dbReference type="InterPro" id="IPR009349">
    <property type="entry name" value="TRIP4/RQT4_C2HC5_Znf"/>
</dbReference>
<dbReference type="OrthoDB" id="338816at2759"/>
<dbReference type="GO" id="GO:0045893">
    <property type="term" value="P:positive regulation of DNA-templated transcription"/>
    <property type="evidence" value="ECO:0007669"/>
    <property type="project" value="TreeGrafter"/>
</dbReference>
<gene>
    <name evidence="2" type="ORF">L596_022577</name>
</gene>
<evidence type="ECO:0000313" key="2">
    <source>
        <dbReference type="EMBL" id="TKR70570.1"/>
    </source>
</evidence>
<name>A0A4U5MM56_STECR</name>
<organism evidence="2 3">
    <name type="scientific">Steinernema carpocapsae</name>
    <name type="common">Entomopathogenic nematode</name>
    <dbReference type="NCBI Taxonomy" id="34508"/>
    <lineage>
        <taxon>Eukaryota</taxon>
        <taxon>Metazoa</taxon>
        <taxon>Ecdysozoa</taxon>
        <taxon>Nematoda</taxon>
        <taxon>Chromadorea</taxon>
        <taxon>Rhabditida</taxon>
        <taxon>Tylenchina</taxon>
        <taxon>Panagrolaimomorpha</taxon>
        <taxon>Strongyloidoidea</taxon>
        <taxon>Steinernematidae</taxon>
        <taxon>Steinernema</taxon>
    </lineage>
</organism>
<proteinExistence type="predicted"/>
<keyword evidence="3" id="KW-1185">Reference proteome</keyword>
<evidence type="ECO:0000259" key="1">
    <source>
        <dbReference type="Pfam" id="PF06221"/>
    </source>
</evidence>
<protein>
    <recommendedName>
        <fullName evidence="1">TRIP4/RQT4 C2HC5-type zinc finger domain-containing protein</fullName>
    </recommendedName>
</protein>
<dbReference type="GO" id="GO:0005634">
    <property type="term" value="C:nucleus"/>
    <property type="evidence" value="ECO:0007669"/>
    <property type="project" value="InterPro"/>
</dbReference>
<dbReference type="EMBL" id="AZBU02000007">
    <property type="protein sequence ID" value="TKR70570.1"/>
    <property type="molecule type" value="Genomic_DNA"/>
</dbReference>
<dbReference type="GO" id="GO:0008270">
    <property type="term" value="F:zinc ion binding"/>
    <property type="evidence" value="ECO:0007669"/>
    <property type="project" value="InterPro"/>
</dbReference>
<dbReference type="Proteomes" id="UP000298663">
    <property type="component" value="Unassembled WGS sequence"/>
</dbReference>
<dbReference type="AlphaFoldDB" id="A0A4U5MM56"/>